<proteinExistence type="predicted"/>
<protein>
    <submittedName>
        <fullName evidence="1">Uncharacterized protein</fullName>
    </submittedName>
</protein>
<accession>A0AA37V281</accession>
<organism evidence="1 2">
    <name type="scientific">Roseisolibacter agri</name>
    <dbReference type="NCBI Taxonomy" id="2014610"/>
    <lineage>
        <taxon>Bacteria</taxon>
        <taxon>Pseudomonadati</taxon>
        <taxon>Gemmatimonadota</taxon>
        <taxon>Gemmatimonadia</taxon>
        <taxon>Gemmatimonadales</taxon>
        <taxon>Gemmatimonadaceae</taxon>
        <taxon>Roseisolibacter</taxon>
    </lineage>
</organism>
<name>A0AA37V281_9BACT</name>
<evidence type="ECO:0000313" key="1">
    <source>
        <dbReference type="EMBL" id="GLC24867.1"/>
    </source>
</evidence>
<sequence length="719" mass="76461">MAVGEGRFVLYTRIEPPLEAGDYRLTARQVLAASGPDGPLDEDDLRVAALPTHFRVRAPRYQLPPDQVLSTYPPANSEGAFGMRLPQVVIKRRTLPWERLLSPTRRGTPWLALVLVAEGEAELRMNEKVADCVTPGVVLDGLPDVEVGNTLVVQRSVVHRIFPTQLDVPLLAHAREVDIHDTELMMGDDDGFLAVVISNRLPLPGKDARGDEAPVKYLACLVNLEGQFDRLLERAPDPSPFTVRPLVLANAVMSVAASDHLAMGASPVSPPAGVGPFLGGLAVAGGLAAAEEASAAEAALAAAAIDGATVIRPRTVTHDDVGTTGTRSDWSRADVRAGSDVYVDMARPFSRADRFDPSVVLDPTYRFPVLLHWSFTSTGSTTFRTLMEHLDSGLLGTLPEVPAGEEPPRLEGRPPLEIVETGHVGLVHRTRRGDEARIWYRGPFVAHPTVDPPEGRLALAHAADQLRIVVPDGREDLSLAGAFEIGRLMALARPSIVAALLRWRQVHYQSARRQAIWDAQRPFLVALLGAALPERIPVDFGVHLGRALAGAIAARPETFVGAPRPLVDAGRPLSVDASTIEALAAGYALPPAVLRGDLPTVLGRLRATAPEAAPIPSAVGIDRVTGGNGRNGVKRTARTAATRAAERAAQLERDTLVAALDAQVAQLAADTLAHELRAAAYARRGRGATKAAAAAAAPDALDRLIDALGGFAPDDNDDA</sequence>
<dbReference type="AlphaFoldDB" id="A0AA37V281"/>
<gene>
    <name evidence="1" type="ORF">rosag_13800</name>
</gene>
<dbReference type="Proteomes" id="UP001161325">
    <property type="component" value="Unassembled WGS sequence"/>
</dbReference>
<dbReference type="RefSeq" id="WP_284349311.1">
    <property type="nucleotide sequence ID" value="NZ_BRXS01000002.1"/>
</dbReference>
<reference evidence="1" key="1">
    <citation type="submission" date="2022-08" db="EMBL/GenBank/DDBJ databases">
        <title>Draft genome sequencing of Roseisolibacter agri AW1220.</title>
        <authorList>
            <person name="Tobiishi Y."/>
            <person name="Tonouchi A."/>
        </authorList>
    </citation>
    <scope>NUCLEOTIDE SEQUENCE</scope>
    <source>
        <strain evidence="1">AW1220</strain>
    </source>
</reference>
<evidence type="ECO:0000313" key="2">
    <source>
        <dbReference type="Proteomes" id="UP001161325"/>
    </source>
</evidence>
<dbReference type="EMBL" id="BRXS01000002">
    <property type="protein sequence ID" value="GLC24867.1"/>
    <property type="molecule type" value="Genomic_DNA"/>
</dbReference>
<comment type="caution">
    <text evidence="1">The sequence shown here is derived from an EMBL/GenBank/DDBJ whole genome shotgun (WGS) entry which is preliminary data.</text>
</comment>
<keyword evidence="2" id="KW-1185">Reference proteome</keyword>